<evidence type="ECO:0000256" key="2">
    <source>
        <dbReference type="ARBA" id="ARBA00022840"/>
    </source>
</evidence>
<sequence>MRGESSRPTSRAAPGGERKILLAVDFGTTHSAVAWMQTRSTAPPGDQSIHVVDEWPDKANTQDKVPTTLQYDDQGRETPVGDPMAWGFQTEGGQQEPKYQWFKLELDPNLREALSRKYPKTTIQPKPEHLEKLITDYLRALREHAEAKIKEAFSMSNNALLRGMPWEYIITVPAVWPEAAQNTTRKCAEEAGMASHSPVQIMTEPEAAGIFALEYMSREIDPAVGDTFVICDAGGGTVDLVSYTVTSLTPTRLEESAAGSGDLCGSTFLDRRFDDWIRHEFAAFNDWDIGGYHDLALARWESELKQNFDGDPKKRFFIHVFGIPPRFNPGIRGSAFEIPYQKMKELFEPIISKILDLVNLQITETKKNGKTAKAVLLAGGFSRNEYLKKRIQQEVGNTVSVVRMNHCNTAIVRGALIQSLASKTASPRLPTIWVDSRIARKHYGTAALDVYDPARHDPTRPKVLAGVEGSERIEIMQWFLEKGAKIKESEPVSFRYYFDMSENDMNLQGGKLDLVTVTVYTCDEDPRPDYPDPGKCKQLVKLTADLNQIPKGRMRKERGTDNLWYYKIWFHIRMTCHSANISFDLLHEGIKYSSVKAEYR</sequence>
<dbReference type="SUPFAM" id="SSF53067">
    <property type="entry name" value="Actin-like ATPase domain"/>
    <property type="match status" value="2"/>
</dbReference>
<evidence type="ECO:0000256" key="1">
    <source>
        <dbReference type="ARBA" id="ARBA00022741"/>
    </source>
</evidence>
<dbReference type="CDD" id="cd10170">
    <property type="entry name" value="ASKHA_NBD_HSP70"/>
    <property type="match status" value="1"/>
</dbReference>
<dbReference type="EMBL" id="RYZI01000264">
    <property type="protein sequence ID" value="RWA07359.1"/>
    <property type="molecule type" value="Genomic_DNA"/>
</dbReference>
<evidence type="ECO:0000313" key="4">
    <source>
        <dbReference type="Proteomes" id="UP000286045"/>
    </source>
</evidence>
<dbReference type="STRING" id="363999.A0A439CYR1"/>
<name>A0A439CYR1_9PEZI</name>
<dbReference type="AlphaFoldDB" id="A0A439CYR1"/>
<protein>
    <submittedName>
        <fullName evidence="3">Uncharacterized protein</fullName>
    </submittedName>
</protein>
<accession>A0A439CYR1</accession>
<dbReference type="InterPro" id="IPR013126">
    <property type="entry name" value="Hsp_70_fam"/>
</dbReference>
<keyword evidence="2" id="KW-0067">ATP-binding</keyword>
<keyword evidence="4" id="KW-1185">Reference proteome</keyword>
<keyword evidence="1" id="KW-0547">Nucleotide-binding</keyword>
<organism evidence="3 4">
    <name type="scientific">Xylaria grammica</name>
    <dbReference type="NCBI Taxonomy" id="363999"/>
    <lineage>
        <taxon>Eukaryota</taxon>
        <taxon>Fungi</taxon>
        <taxon>Dikarya</taxon>
        <taxon>Ascomycota</taxon>
        <taxon>Pezizomycotina</taxon>
        <taxon>Sordariomycetes</taxon>
        <taxon>Xylariomycetidae</taxon>
        <taxon>Xylariales</taxon>
        <taxon>Xylariaceae</taxon>
        <taxon>Xylaria</taxon>
    </lineage>
</organism>
<dbReference type="InterPro" id="IPR043129">
    <property type="entry name" value="ATPase_NBD"/>
</dbReference>
<dbReference type="Gene3D" id="3.30.420.40">
    <property type="match status" value="2"/>
</dbReference>
<dbReference type="Proteomes" id="UP000286045">
    <property type="component" value="Unassembled WGS sequence"/>
</dbReference>
<comment type="caution">
    <text evidence="3">The sequence shown here is derived from an EMBL/GenBank/DDBJ whole genome shotgun (WGS) entry which is preliminary data.</text>
</comment>
<dbReference type="GO" id="GO:0005524">
    <property type="term" value="F:ATP binding"/>
    <property type="evidence" value="ECO:0007669"/>
    <property type="project" value="UniProtKB-KW"/>
</dbReference>
<dbReference type="PANTHER" id="PTHR14187">
    <property type="entry name" value="ALPHA KINASE/ELONGATION FACTOR 2 KINASE"/>
    <property type="match status" value="1"/>
</dbReference>
<evidence type="ECO:0000313" key="3">
    <source>
        <dbReference type="EMBL" id="RWA07359.1"/>
    </source>
</evidence>
<dbReference type="PANTHER" id="PTHR14187:SF5">
    <property type="entry name" value="HEAT SHOCK 70 KDA PROTEIN 12A"/>
    <property type="match status" value="1"/>
</dbReference>
<dbReference type="Pfam" id="PF00012">
    <property type="entry name" value="HSP70"/>
    <property type="match status" value="1"/>
</dbReference>
<gene>
    <name evidence="3" type="ORF">EKO27_g7743</name>
</gene>
<dbReference type="Gene3D" id="3.90.640.10">
    <property type="entry name" value="Actin, Chain A, domain 4"/>
    <property type="match status" value="1"/>
</dbReference>
<reference evidence="3 4" key="1">
    <citation type="submission" date="2018-12" db="EMBL/GenBank/DDBJ databases">
        <title>Draft genome sequence of Xylaria grammica IHI A82.</title>
        <authorList>
            <person name="Buettner E."/>
            <person name="Kellner H."/>
        </authorList>
    </citation>
    <scope>NUCLEOTIDE SEQUENCE [LARGE SCALE GENOMIC DNA]</scope>
    <source>
        <strain evidence="3 4">IHI A82</strain>
    </source>
</reference>
<dbReference type="GO" id="GO:0140662">
    <property type="term" value="F:ATP-dependent protein folding chaperone"/>
    <property type="evidence" value="ECO:0007669"/>
    <property type="project" value="InterPro"/>
</dbReference>
<proteinExistence type="predicted"/>
<dbReference type="PRINTS" id="PR00301">
    <property type="entry name" value="HEATSHOCK70"/>
</dbReference>